<accession>A0A839F0G3</accession>
<protein>
    <submittedName>
        <fullName evidence="1">Uncharacterized protein</fullName>
    </submittedName>
</protein>
<keyword evidence="2" id="KW-1185">Reference proteome</keyword>
<organism evidence="1 2">
    <name type="scientific">Dokdonella fugitiva</name>
    <dbReference type="NCBI Taxonomy" id="328517"/>
    <lineage>
        <taxon>Bacteria</taxon>
        <taxon>Pseudomonadati</taxon>
        <taxon>Pseudomonadota</taxon>
        <taxon>Gammaproteobacteria</taxon>
        <taxon>Lysobacterales</taxon>
        <taxon>Rhodanobacteraceae</taxon>
        <taxon>Dokdonella</taxon>
    </lineage>
</organism>
<dbReference type="RefSeq" id="WP_182531164.1">
    <property type="nucleotide sequence ID" value="NZ_JACGXL010000003.1"/>
</dbReference>
<proteinExistence type="predicted"/>
<gene>
    <name evidence="1" type="ORF">FHW12_002320</name>
</gene>
<sequence length="159" mass="17119">MQVADTVYAKTDAGRAEIGTRQHRLAPPMRSLLLLVDGRRETAQLRRFGETLRAPADAIDQLATLGLIAPLGSAAATPEPAAAGPSQAAQRYIALSGLMSEAVRENLGLRGFMMQLRIERCSDADELIALLPDVTAAIAKARNPEFAREWERIARSAVA</sequence>
<reference evidence="1 2" key="1">
    <citation type="submission" date="2020-07" db="EMBL/GenBank/DDBJ databases">
        <title>Genomic Encyclopedia of Type Strains, Phase IV (KMG-V): Genome sequencing to study the core and pangenomes of soil and plant-associated prokaryotes.</title>
        <authorList>
            <person name="Whitman W."/>
        </authorList>
    </citation>
    <scope>NUCLEOTIDE SEQUENCE [LARGE SCALE GENOMIC DNA]</scope>
    <source>
        <strain evidence="1 2">RH2WT43</strain>
    </source>
</reference>
<name>A0A839F0G3_9GAMM</name>
<evidence type="ECO:0000313" key="2">
    <source>
        <dbReference type="Proteomes" id="UP000550401"/>
    </source>
</evidence>
<dbReference type="AlphaFoldDB" id="A0A839F0G3"/>
<comment type="caution">
    <text evidence="1">The sequence shown here is derived from an EMBL/GenBank/DDBJ whole genome shotgun (WGS) entry which is preliminary data.</text>
</comment>
<dbReference type="EMBL" id="JACGXL010000003">
    <property type="protein sequence ID" value="MBA8888096.1"/>
    <property type="molecule type" value="Genomic_DNA"/>
</dbReference>
<dbReference type="Proteomes" id="UP000550401">
    <property type="component" value="Unassembled WGS sequence"/>
</dbReference>
<evidence type="ECO:0000313" key="1">
    <source>
        <dbReference type="EMBL" id="MBA8888096.1"/>
    </source>
</evidence>